<dbReference type="STRING" id="1267423.SAMN05216290_0276"/>
<dbReference type="GeneID" id="99985039"/>
<reference evidence="3" key="1">
    <citation type="submission" date="2016-10" db="EMBL/GenBank/DDBJ databases">
        <authorList>
            <person name="Varghese N."/>
            <person name="Submissions S."/>
        </authorList>
    </citation>
    <scope>NUCLEOTIDE SEQUENCE [LARGE SCALE GENOMIC DNA]</scope>
    <source>
        <strain evidence="3">CGMCC 1.12402</strain>
    </source>
</reference>
<proteinExistence type="predicted"/>
<dbReference type="Proteomes" id="UP000199437">
    <property type="component" value="Unassembled WGS sequence"/>
</dbReference>
<dbReference type="OrthoDB" id="709006at2"/>
<dbReference type="EMBL" id="FOIR01000001">
    <property type="protein sequence ID" value="SEV86008.1"/>
    <property type="molecule type" value="Genomic_DNA"/>
</dbReference>
<sequence>MISPSRKKVTLVIALVVSLMLWNAFTQEGVNDLETEFREVAFYRNENNTGPVKRVYVVTVSDTTWSELEAFGNFQPHNKLGTTEVFFFLKGSQTPTKLNSTAPYFPAEFNIAVVGKYEKNASGLTSFRKYPMD</sequence>
<protein>
    <recommendedName>
        <fullName evidence="4">Gingipain domain-containing protein</fullName>
    </recommendedName>
</protein>
<accession>A0A1I0MD11</accession>
<keyword evidence="1" id="KW-0732">Signal</keyword>
<evidence type="ECO:0008006" key="4">
    <source>
        <dbReference type="Google" id="ProtNLM"/>
    </source>
</evidence>
<dbReference type="RefSeq" id="WP_090256601.1">
    <property type="nucleotide sequence ID" value="NZ_FOIR01000001.1"/>
</dbReference>
<keyword evidence="3" id="KW-1185">Reference proteome</keyword>
<evidence type="ECO:0000313" key="2">
    <source>
        <dbReference type="EMBL" id="SEV86008.1"/>
    </source>
</evidence>
<gene>
    <name evidence="2" type="ORF">SAMN05216290_0276</name>
</gene>
<name>A0A1I0MD11_9BACT</name>
<feature type="signal peptide" evidence="1">
    <location>
        <begin position="1"/>
        <end position="26"/>
    </location>
</feature>
<evidence type="ECO:0000256" key="1">
    <source>
        <dbReference type="SAM" id="SignalP"/>
    </source>
</evidence>
<organism evidence="2 3">
    <name type="scientific">Roseivirga pacifica</name>
    <dbReference type="NCBI Taxonomy" id="1267423"/>
    <lineage>
        <taxon>Bacteria</taxon>
        <taxon>Pseudomonadati</taxon>
        <taxon>Bacteroidota</taxon>
        <taxon>Cytophagia</taxon>
        <taxon>Cytophagales</taxon>
        <taxon>Roseivirgaceae</taxon>
        <taxon>Roseivirga</taxon>
    </lineage>
</organism>
<dbReference type="AlphaFoldDB" id="A0A1I0MD11"/>
<feature type="chain" id="PRO_5011738367" description="Gingipain domain-containing protein" evidence="1">
    <location>
        <begin position="27"/>
        <end position="133"/>
    </location>
</feature>
<evidence type="ECO:0000313" key="3">
    <source>
        <dbReference type="Proteomes" id="UP000199437"/>
    </source>
</evidence>